<keyword evidence="1" id="KW-0812">Transmembrane</keyword>
<evidence type="ECO:0000313" key="2">
    <source>
        <dbReference type="EMBL" id="SEP47068.1"/>
    </source>
</evidence>
<dbReference type="Proteomes" id="UP000198847">
    <property type="component" value="Unassembled WGS sequence"/>
</dbReference>
<dbReference type="RefSeq" id="WP_245732650.1">
    <property type="nucleotide sequence ID" value="NZ_FODY01000042.1"/>
</dbReference>
<feature type="transmembrane region" description="Helical" evidence="1">
    <location>
        <begin position="72"/>
        <end position="95"/>
    </location>
</feature>
<keyword evidence="1" id="KW-1133">Transmembrane helix</keyword>
<accession>A0A1H8Y6B4</accession>
<dbReference type="Pfam" id="PF07441">
    <property type="entry name" value="BofA"/>
    <property type="match status" value="1"/>
</dbReference>
<proteinExistence type="predicted"/>
<feature type="transmembrane region" description="Helical" evidence="1">
    <location>
        <begin position="12"/>
        <end position="33"/>
    </location>
</feature>
<dbReference type="AlphaFoldDB" id="A0A1H8Y6B4"/>
<protein>
    <submittedName>
        <fullName evidence="2">Inhibitor of the pro-sigma K processing machinery</fullName>
    </submittedName>
</protein>
<dbReference type="STRING" id="112903.SAMN04490178_14227"/>
<dbReference type="InterPro" id="IPR010001">
    <property type="entry name" value="BofA"/>
</dbReference>
<feature type="transmembrane region" description="Helical" evidence="1">
    <location>
        <begin position="42"/>
        <end position="60"/>
    </location>
</feature>
<name>A0A1H8Y6B4_9FIRM</name>
<evidence type="ECO:0000256" key="1">
    <source>
        <dbReference type="SAM" id="Phobius"/>
    </source>
</evidence>
<organism evidence="2 3">
    <name type="scientific">Propionispora vibrioides</name>
    <dbReference type="NCBI Taxonomy" id="112903"/>
    <lineage>
        <taxon>Bacteria</taxon>
        <taxon>Bacillati</taxon>
        <taxon>Bacillota</taxon>
        <taxon>Negativicutes</taxon>
        <taxon>Selenomonadales</taxon>
        <taxon>Sporomusaceae</taxon>
        <taxon>Propionispora</taxon>
    </lineage>
</organism>
<dbReference type="EMBL" id="FODY01000042">
    <property type="protein sequence ID" value="SEP47068.1"/>
    <property type="molecule type" value="Genomic_DNA"/>
</dbReference>
<keyword evidence="3" id="KW-1185">Reference proteome</keyword>
<gene>
    <name evidence="2" type="ORF">SAMN04490178_14227</name>
</gene>
<sequence length="97" mass="10714">MMPPLFGMEWSINVIIAYAFGIILIYLLGRMFLMPLRLIFRLIYNGLVGGVMLWVVNFVGAHMGFTLAINPITALIAGFLGLPGVILLILFKLFIAG</sequence>
<keyword evidence="1" id="KW-0472">Membrane</keyword>
<reference evidence="2 3" key="1">
    <citation type="submission" date="2016-10" db="EMBL/GenBank/DDBJ databases">
        <authorList>
            <person name="de Groot N.N."/>
        </authorList>
    </citation>
    <scope>NUCLEOTIDE SEQUENCE [LARGE SCALE GENOMIC DNA]</scope>
    <source>
        <strain evidence="2 3">DSM 13305</strain>
    </source>
</reference>
<evidence type="ECO:0000313" key="3">
    <source>
        <dbReference type="Proteomes" id="UP000198847"/>
    </source>
</evidence>
<dbReference type="NCBIfam" id="TIGR02862">
    <property type="entry name" value="spore_BofA"/>
    <property type="match status" value="1"/>
</dbReference>